<evidence type="ECO:0000256" key="6">
    <source>
        <dbReference type="ARBA" id="ARBA00022737"/>
    </source>
</evidence>
<dbReference type="Pfam" id="PF16381">
    <property type="entry name" value="Coatomer_g_Cpla"/>
    <property type="match status" value="1"/>
</dbReference>
<dbReference type="InterPro" id="IPR013040">
    <property type="entry name" value="Coatomer_gsu_app_Ig-like_dom"/>
</dbReference>
<evidence type="ECO:0000256" key="1">
    <source>
        <dbReference type="ARBA" id="ARBA00004255"/>
    </source>
</evidence>
<evidence type="ECO:0000259" key="14">
    <source>
        <dbReference type="Pfam" id="PF01602"/>
    </source>
</evidence>
<dbReference type="InterPro" id="IPR012295">
    <property type="entry name" value="TBP_dom_sf"/>
</dbReference>
<comment type="function">
    <text evidence="12">The coatomer is a cytosolic protein complex that binds to dilysine motifs and reversibly associates with Golgi non-clathrin-coated vesicles, which further mediate biosynthetic protein transport from the ER, via the Golgi up to the trans Golgi network. Coatomer complex is required for budding from Golgi membranes, and is essential for the retrograde Golgi-to-ER transport of dilysine-tagged proteins.</text>
</comment>
<dbReference type="GO" id="GO:0030126">
    <property type="term" value="C:COPI vesicle coat"/>
    <property type="evidence" value="ECO:0007669"/>
    <property type="project" value="InterPro"/>
</dbReference>
<dbReference type="InterPro" id="IPR037067">
    <property type="entry name" value="Coatomer_gsu_app_sf"/>
</dbReference>
<evidence type="ECO:0000256" key="11">
    <source>
        <dbReference type="ARBA" id="ARBA00023329"/>
    </source>
</evidence>
<dbReference type="FunFam" id="3.30.310.10:FF:000011">
    <property type="entry name" value="Coatomer subunit gamma"/>
    <property type="match status" value="1"/>
</dbReference>
<dbReference type="Pfam" id="PF08752">
    <property type="entry name" value="COP-gamma_platf"/>
    <property type="match status" value="1"/>
</dbReference>
<dbReference type="Pfam" id="PF01602">
    <property type="entry name" value="Adaptin_N"/>
    <property type="match status" value="1"/>
</dbReference>
<dbReference type="EMBL" id="GIBP01000458">
    <property type="protein sequence ID" value="NDV29427.1"/>
    <property type="molecule type" value="Transcribed_RNA"/>
</dbReference>
<evidence type="ECO:0000313" key="17">
    <source>
        <dbReference type="EMBL" id="NDV29427.1"/>
    </source>
</evidence>
<dbReference type="PIRSF" id="PIRSF037093">
    <property type="entry name" value="Coatomer_gamma_subunit"/>
    <property type="match status" value="1"/>
</dbReference>
<feature type="domain" description="Clathrin/coatomer adaptor adaptin-like N-terminal" evidence="14">
    <location>
        <begin position="8"/>
        <end position="524"/>
    </location>
</feature>
<keyword evidence="4 12" id="KW-0813">Transport</keyword>
<dbReference type="InterPro" id="IPR009028">
    <property type="entry name" value="Coatomer/calthrin_app_sub_C"/>
</dbReference>
<evidence type="ECO:0000259" key="15">
    <source>
        <dbReference type="Pfam" id="PF08752"/>
    </source>
</evidence>
<dbReference type="SUPFAM" id="SSF49348">
    <property type="entry name" value="Clathrin adaptor appendage domain"/>
    <property type="match status" value="1"/>
</dbReference>
<dbReference type="SUPFAM" id="SSF48371">
    <property type="entry name" value="ARM repeat"/>
    <property type="match status" value="1"/>
</dbReference>
<dbReference type="GO" id="GO:0005783">
    <property type="term" value="C:endoplasmic reticulum"/>
    <property type="evidence" value="ECO:0007669"/>
    <property type="project" value="TreeGrafter"/>
</dbReference>
<keyword evidence="9 12" id="KW-0333">Golgi apparatus</keyword>
<sequence>MPFQGLEKGIVLQDVRMFSSPKLKTRECYYLLTKILYLITAKGDSFTPDEATNVFISVTKLFQSKDVALRRMMYLLLKELSHLAEDTIIAFATLIKDVNSDAEMNRANAIRVISGIMDATMLGQMERYLKQAIVDKEPYVASSALVAGIHLADQSLDIIKKWITEIQEALNSRSIMVQYHALGLLHKIKRKDRLAVTKLVTWLADSGSLRSQYAHCLLIRFAVEVMEESGEKDEKLFHYLETCLRHKSDIVVYEAARAICGLKNLKTSDLLPAVAVLQIFLGFPKATMRFAAVRTLNKVATTHPDAIAGSCAFEMENLISDTNRSVATLAITTLLKVEHEGSVERLMKQITNFINDISDEFKIVVVDAIRTLAMKYPDKHYSIMNFLSTMLRDEGGFEFKSSIVTTILNIIEKVPQSTDLALDHLCEFIEDCEYTNLSTKILHLLGKQGPKCSNPSRYIRYIYNRIALENPTVRASAVTALAKFGIHRQELRDKIKVLLLRSLQDSDDEVRDRATFYIKILESHSDDPTHTPPLPPLAATLVVDDLAVPLENLQSDLVAYIENPSEAPFNLGSVSLKVKSPPPSESQANDKKNTQKQAPKKPSALPSFAQHLATIPAIANLGDLLNTSPSIDLTETDGVSAAYHVKLVKHVFPRHIVFHYNVVNTVAEQVLRNVTVEIGSDEDNGFVVEEIIPATEAVYNEPADLFVILSRPPVRPNGPKTVKIPTGNFWNNLLFQLHEIEPKTDQIDETGFPDEFPLDEVEIIMADYIRKNPIDDFTTAWAKTEHEPQSLTTFSLSTAANLKEGVAEIIRLLGMSACDNSGDVAPNATKHVLYLSGQFVAGADTGLPLIGRVRMRYSPQQGVGMELIIRSPNEAVAETIANVMFN</sequence>
<evidence type="ECO:0000256" key="10">
    <source>
        <dbReference type="ARBA" id="ARBA00023136"/>
    </source>
</evidence>
<dbReference type="InterPro" id="IPR002553">
    <property type="entry name" value="Clathrin/coatomer_adapt-like_N"/>
</dbReference>
<organism evidence="17">
    <name type="scientific">Arcella intermedia</name>
    <dbReference type="NCBI Taxonomy" id="1963864"/>
    <lineage>
        <taxon>Eukaryota</taxon>
        <taxon>Amoebozoa</taxon>
        <taxon>Tubulinea</taxon>
        <taxon>Elardia</taxon>
        <taxon>Arcellinida</taxon>
        <taxon>Sphaerothecina</taxon>
        <taxon>Arcellidae</taxon>
        <taxon>Arcella</taxon>
    </lineage>
</organism>
<keyword evidence="8 12" id="KW-0653">Protein transport</keyword>
<evidence type="ECO:0000256" key="2">
    <source>
        <dbReference type="ARBA" id="ARBA00010720"/>
    </source>
</evidence>
<keyword evidence="11 12" id="KW-0968">Cytoplasmic vesicle</keyword>
<keyword evidence="10 12" id="KW-0472">Membrane</keyword>
<dbReference type="InterPro" id="IPR017106">
    <property type="entry name" value="Coatomer_gsu"/>
</dbReference>
<dbReference type="InterPro" id="IPR016024">
    <property type="entry name" value="ARM-type_fold"/>
</dbReference>
<feature type="domain" description="Coatomer gamma subunit appendage Ig-like subdomain" evidence="15">
    <location>
        <begin position="608"/>
        <end position="763"/>
    </location>
</feature>
<evidence type="ECO:0000256" key="12">
    <source>
        <dbReference type="PIRNR" id="PIRNR037093"/>
    </source>
</evidence>
<dbReference type="Gene3D" id="2.60.40.1480">
    <property type="entry name" value="Coatomer, gamma subunit, appendage domain"/>
    <property type="match status" value="1"/>
</dbReference>
<comment type="subcellular location">
    <subcellularLocation>
        <location evidence="12">Cytoplasm</location>
    </subcellularLocation>
    <subcellularLocation>
        <location evidence="1 12">Golgi apparatus membrane</location>
        <topology evidence="1 12">Peripheral membrane protein</topology>
        <orientation evidence="1 12">Cytoplasmic side</orientation>
    </subcellularLocation>
    <subcellularLocation>
        <location evidence="12">Cytoplasmic vesicle</location>
        <location evidence="12">COPI-coated vesicle membrane</location>
        <topology evidence="12">Peripheral membrane protein</topology>
        <orientation evidence="12">Cytoplasmic side</orientation>
    </subcellularLocation>
</comment>
<protein>
    <recommendedName>
        <fullName evidence="12">Coatomer subunit gamma</fullName>
    </recommendedName>
</protein>
<feature type="region of interest" description="Disordered" evidence="13">
    <location>
        <begin position="572"/>
        <end position="603"/>
    </location>
</feature>
<dbReference type="AlphaFoldDB" id="A0A6B2KXP1"/>
<dbReference type="GO" id="GO:0006888">
    <property type="term" value="P:endoplasmic reticulum to Golgi vesicle-mediated transport"/>
    <property type="evidence" value="ECO:0007669"/>
    <property type="project" value="TreeGrafter"/>
</dbReference>
<dbReference type="Gene3D" id="3.30.310.10">
    <property type="entry name" value="TATA-Binding Protein"/>
    <property type="match status" value="1"/>
</dbReference>
<dbReference type="Gene3D" id="1.25.10.10">
    <property type="entry name" value="Leucine-rich Repeat Variant"/>
    <property type="match status" value="2"/>
</dbReference>
<evidence type="ECO:0000256" key="4">
    <source>
        <dbReference type="ARBA" id="ARBA00022448"/>
    </source>
</evidence>
<dbReference type="GO" id="GO:0009306">
    <property type="term" value="P:protein secretion"/>
    <property type="evidence" value="ECO:0007669"/>
    <property type="project" value="TreeGrafter"/>
</dbReference>
<evidence type="ECO:0000256" key="9">
    <source>
        <dbReference type="ARBA" id="ARBA00023034"/>
    </source>
</evidence>
<evidence type="ECO:0000256" key="3">
    <source>
        <dbReference type="ARBA" id="ARBA00011775"/>
    </source>
</evidence>
<dbReference type="InterPro" id="IPR013041">
    <property type="entry name" value="Clathrin_app_Ig-like_sf"/>
</dbReference>
<comment type="similarity">
    <text evidence="2 12">Belongs to the COPG family.</text>
</comment>
<evidence type="ECO:0000256" key="5">
    <source>
        <dbReference type="ARBA" id="ARBA00022490"/>
    </source>
</evidence>
<keyword evidence="5 12" id="KW-0963">Cytoplasm</keyword>
<evidence type="ECO:0000256" key="7">
    <source>
        <dbReference type="ARBA" id="ARBA00022892"/>
    </source>
</evidence>
<accession>A0A6B2KXP1</accession>
<dbReference type="InterPro" id="IPR032154">
    <property type="entry name" value="Coatomer_g_Cpla"/>
</dbReference>
<dbReference type="GO" id="GO:0005198">
    <property type="term" value="F:structural molecule activity"/>
    <property type="evidence" value="ECO:0007669"/>
    <property type="project" value="InterPro"/>
</dbReference>
<dbReference type="FunFam" id="1.25.10.10:FF:000071">
    <property type="entry name" value="Coatomer subunit gamma"/>
    <property type="match status" value="1"/>
</dbReference>
<dbReference type="GO" id="GO:0000139">
    <property type="term" value="C:Golgi membrane"/>
    <property type="evidence" value="ECO:0007669"/>
    <property type="project" value="UniProtKB-SubCell"/>
</dbReference>
<proteinExistence type="inferred from homology"/>
<dbReference type="InterPro" id="IPR011989">
    <property type="entry name" value="ARM-like"/>
</dbReference>
<name>A0A6B2KXP1_9EUKA</name>
<dbReference type="PANTHER" id="PTHR10261">
    <property type="entry name" value="COATOMER SUBUNIT GAMMA"/>
    <property type="match status" value="1"/>
</dbReference>
<keyword evidence="6" id="KW-0677">Repeat</keyword>
<dbReference type="SUPFAM" id="SSF55711">
    <property type="entry name" value="Subdomain of clathrin and coatomer appendage domain"/>
    <property type="match status" value="1"/>
</dbReference>
<evidence type="ECO:0000259" key="16">
    <source>
        <dbReference type="Pfam" id="PF16381"/>
    </source>
</evidence>
<evidence type="ECO:0000256" key="13">
    <source>
        <dbReference type="SAM" id="MobiDB-lite"/>
    </source>
</evidence>
<dbReference type="PANTHER" id="PTHR10261:SF0">
    <property type="entry name" value="COATOMER SUBUNIT GAMMA-2"/>
    <property type="match status" value="1"/>
</dbReference>
<dbReference type="GO" id="GO:0006886">
    <property type="term" value="P:intracellular protein transport"/>
    <property type="evidence" value="ECO:0007669"/>
    <property type="project" value="InterPro"/>
</dbReference>
<feature type="domain" description="Coatomer subunit gamma C-terminal" evidence="16">
    <location>
        <begin position="766"/>
        <end position="883"/>
    </location>
</feature>
<evidence type="ECO:0000256" key="8">
    <source>
        <dbReference type="ARBA" id="ARBA00022927"/>
    </source>
</evidence>
<dbReference type="GO" id="GO:0006891">
    <property type="term" value="P:intra-Golgi vesicle-mediated transport"/>
    <property type="evidence" value="ECO:0007669"/>
    <property type="project" value="TreeGrafter"/>
</dbReference>
<reference evidence="17" key="1">
    <citation type="journal article" date="2020" name="J. Eukaryot. Microbiol.">
        <title>De novo Sequencing, Assembly and Annotation of the Transcriptome for the Free-Living Testate Amoeba Arcella intermedia.</title>
        <authorList>
            <person name="Ribeiro G.M."/>
            <person name="Porfirio-Sousa A.L."/>
            <person name="Maurer-Alcala X.X."/>
            <person name="Katz L.A."/>
            <person name="Lahr D.J.G."/>
        </authorList>
    </citation>
    <scope>NUCLEOTIDE SEQUENCE</scope>
</reference>
<comment type="subunit">
    <text evidence="3">Oligomeric complex that consists of at least the alpha, beta, beta', gamma, delta, epsilon and zeta subunits.</text>
</comment>
<keyword evidence="7 12" id="KW-0931">ER-Golgi transport</keyword>
<dbReference type="GO" id="GO:0005793">
    <property type="term" value="C:endoplasmic reticulum-Golgi intermediate compartment"/>
    <property type="evidence" value="ECO:0007669"/>
    <property type="project" value="TreeGrafter"/>
</dbReference>